<keyword evidence="2" id="KW-1015">Disulfide bond</keyword>
<dbReference type="InterPro" id="IPR013320">
    <property type="entry name" value="ConA-like_dom_sf"/>
</dbReference>
<sequence length="1205" mass="134382">MLKNRVYFFCCKNILYCFSVYSENFEPCFLLILGLNQLATKNKFTMRKLLLLFFVLIQVNLMSAQSVGDTIRVQGFTRNSTNRDMMVSFPNNPNLTFEKIILKYNLRCRNATVRYGAEDGVTGCGEWDYSVNTFIADSAKVEKALAKQPNYTITGFTGTSFPYTSQQTYDHYDFTQKNVVVNSTTSENAYQVGSGIVLMSNLVKTNLKSGRSQMLITAAQLTAAGFTAGNINAIRLNVANSGGLAKFLKIRMKNSAATNMQASGLDFTGFNDVYFRDYTFVNGANKIQFHTPFNWDGTSNIIIEMSFTNGTNGSNIEFLGFSNPESRVLTASNISAINVSGGGYVDIGTQFFNTINSEITVSFWTKGDSVMPVSNSIIYGYSNNNTDERQLNIHMPWNSDVYFDCGYVGATFDRLQKPYGTAGVIKDVWNHWTFTKNASTGVMNIYLNGSLWLSGTGKTKVMNIMNFVLGRLYTPVYNNNYMGKIRELSVWNKELPAATVLAWKNKTIDNTHPDYANLVAYYKLDEQTGQTVNDAKNGVVSQGANLSWDFERGDQLTTTFTESSVLPNITFFRGTYNQTVTDVITRFSNPRSKRTVKNHSITSMEGVMPMKNDVINTVSTTFLFDTTAENVYNGTTGALVSTIPVTPEGTLSIVDLDYYKRYPFYNEIMSFVSPYGNGLDLGPNGKTWYFDMSDYVKLLKGNKRLVVNGGKLQEEMDLEFLFIVGTPPRNVIQYDQVWQGQYRMDNVSIANINNGSKFTTNNFAFSPSATSFKLKSSITGHGSDGEFQQNGGQVNHKILLNNVEKYNWVISVPCSENPIYPQGGSWIFDRQGWCPGQRTLMKEHNLTPNVTPGSTVALDYRTSNPVKPSGTYNYIVTHQIVGYGAPNFTVDASIEQIKAPNNANAEFTRINPMCERPIITIRNTGANTLTSIVFEYWINNASTHQTYTWTGSLASMATTDVLLPISNLWNVGVNSTNNKFTVKINTANGAADGYANNNKVVSSFSLPNVIPSTFKIQFRTNNYPNQNNFTLYDAYGYEVETQTFSNANTIHTFTYQLPQAPSSCYHLRVNDTGKDGLYSYFSPNQGSGTLKILDANDNVVKTLNPDFGGGLDYSFSVNTLLSTDDIIAKKEINLYPNPSKGHFTVEGEDLMGSEIVVFDILGKKVAERTADENLVEFNQNNLRTGVYMVKIQKGKQVEVKKLIVN</sequence>
<dbReference type="InterPro" id="IPR015197">
    <property type="entry name" value="PngaseF_C"/>
</dbReference>
<dbReference type="Pfam" id="PF18962">
    <property type="entry name" value="Por_Secre_tail"/>
    <property type="match status" value="1"/>
</dbReference>
<dbReference type="InterPro" id="IPR014784">
    <property type="entry name" value="Cu2_ascorb_mOase-like_C"/>
</dbReference>
<dbReference type="AlphaFoldDB" id="A0A0A2MY87"/>
<evidence type="ECO:0000256" key="1">
    <source>
        <dbReference type="ARBA" id="ARBA00022729"/>
    </source>
</evidence>
<keyword evidence="3" id="KW-1133">Transmembrane helix</keyword>
<evidence type="ECO:0000256" key="3">
    <source>
        <dbReference type="SAM" id="Phobius"/>
    </source>
</evidence>
<dbReference type="SUPFAM" id="SSF49899">
    <property type="entry name" value="Concanavalin A-like lectins/glucanases"/>
    <property type="match status" value="1"/>
</dbReference>
<dbReference type="eggNOG" id="COG0265">
    <property type="taxonomic scope" value="Bacteria"/>
</dbReference>
<feature type="domain" description="Secretion system C-terminal sorting" evidence="5">
    <location>
        <begin position="1134"/>
        <end position="1204"/>
    </location>
</feature>
<reference evidence="7" key="1">
    <citation type="submission" date="2013-09" db="EMBL/GenBank/DDBJ databases">
        <authorList>
            <person name="Zeng Z."/>
            <person name="Chen C."/>
        </authorList>
    </citation>
    <scope>NUCLEOTIDE SEQUENCE [LARGE SCALE GENOMIC DNA]</scope>
    <source>
        <strain evidence="7">DK69</strain>
    </source>
</reference>
<dbReference type="STRING" id="1107311.Q767_01490"/>
<evidence type="ECO:0000313" key="7">
    <source>
        <dbReference type="Proteomes" id="UP000030149"/>
    </source>
</evidence>
<organism evidence="6 7">
    <name type="scientific">Flavobacterium enshiense DK69</name>
    <dbReference type="NCBI Taxonomy" id="1107311"/>
    <lineage>
        <taxon>Bacteria</taxon>
        <taxon>Pseudomonadati</taxon>
        <taxon>Bacteroidota</taxon>
        <taxon>Flavobacteriia</taxon>
        <taxon>Flavobacteriales</taxon>
        <taxon>Flavobacteriaceae</taxon>
        <taxon>Flavobacterium</taxon>
    </lineage>
</organism>
<reference evidence="6 7" key="2">
    <citation type="journal article" date="2015" name="Stand. Genomic Sci.">
        <title>High quality draft genomic sequence of Flavobacterium enshiense DK69(T) and comparison among Flavobacterium genomes.</title>
        <authorList>
            <person name="Zeng Z."/>
            <person name="Chen C."/>
            <person name="Du H."/>
            <person name="Wang G."/>
            <person name="Li M."/>
        </authorList>
    </citation>
    <scope>NUCLEOTIDE SEQUENCE [LARGE SCALE GENOMIC DNA]</scope>
    <source>
        <strain evidence="6 7">DK69</strain>
    </source>
</reference>
<dbReference type="InterPro" id="IPR026444">
    <property type="entry name" value="Secre_tail"/>
</dbReference>
<dbReference type="GO" id="GO:0016715">
    <property type="term" value="F:oxidoreductase activity, acting on paired donors, with incorporation or reduction of molecular oxygen, reduced ascorbate as one donor, and incorporation of one atom of oxygen"/>
    <property type="evidence" value="ECO:0007669"/>
    <property type="project" value="InterPro"/>
</dbReference>
<dbReference type="Pfam" id="PF13385">
    <property type="entry name" value="Laminin_G_3"/>
    <property type="match status" value="1"/>
</dbReference>
<evidence type="ECO:0008006" key="8">
    <source>
        <dbReference type="Google" id="ProtNLM"/>
    </source>
</evidence>
<protein>
    <recommendedName>
        <fullName evidence="8">Peptide-N-glycosidase F C-terminal domain-containing protein</fullName>
    </recommendedName>
</protein>
<dbReference type="SUPFAM" id="SSF49742">
    <property type="entry name" value="PHM/PNGase F"/>
    <property type="match status" value="1"/>
</dbReference>
<accession>A0A0A2MY87</accession>
<keyword evidence="3" id="KW-0472">Membrane</keyword>
<keyword evidence="1" id="KW-0732">Signal</keyword>
<evidence type="ECO:0000256" key="2">
    <source>
        <dbReference type="ARBA" id="ARBA00023157"/>
    </source>
</evidence>
<evidence type="ECO:0000313" key="6">
    <source>
        <dbReference type="EMBL" id="KGO97304.1"/>
    </source>
</evidence>
<comment type="caution">
    <text evidence="6">The sequence shown here is derived from an EMBL/GenBank/DDBJ whole genome shotgun (WGS) entry which is preliminary data.</text>
</comment>
<keyword evidence="7" id="KW-1185">Reference proteome</keyword>
<dbReference type="PATRIC" id="fig|1107311.5.peg.298"/>
<evidence type="ECO:0000259" key="4">
    <source>
        <dbReference type="Pfam" id="PF09113"/>
    </source>
</evidence>
<proteinExistence type="predicted"/>
<dbReference type="GO" id="GO:0004553">
    <property type="term" value="F:hydrolase activity, hydrolyzing O-glycosyl compounds"/>
    <property type="evidence" value="ECO:0007669"/>
    <property type="project" value="UniProtKB-ARBA"/>
</dbReference>
<evidence type="ECO:0000259" key="5">
    <source>
        <dbReference type="Pfam" id="PF18962"/>
    </source>
</evidence>
<dbReference type="InterPro" id="IPR008977">
    <property type="entry name" value="PHM/PNGase_F_dom_sf"/>
</dbReference>
<dbReference type="eggNOG" id="COG4675">
    <property type="taxonomic scope" value="Bacteria"/>
</dbReference>
<dbReference type="NCBIfam" id="TIGR04183">
    <property type="entry name" value="Por_Secre_tail"/>
    <property type="match status" value="1"/>
</dbReference>
<dbReference type="GO" id="GO:0005975">
    <property type="term" value="P:carbohydrate metabolic process"/>
    <property type="evidence" value="ECO:0007669"/>
    <property type="project" value="UniProtKB-ARBA"/>
</dbReference>
<dbReference type="EMBL" id="JRLZ01000001">
    <property type="protein sequence ID" value="KGO97304.1"/>
    <property type="molecule type" value="Genomic_DNA"/>
</dbReference>
<keyword evidence="3" id="KW-0812">Transmembrane</keyword>
<name>A0A0A2MY87_9FLAO</name>
<feature type="domain" description="Peptide-N-glycosidase F C-terminal" evidence="4">
    <location>
        <begin position="757"/>
        <end position="857"/>
    </location>
</feature>
<feature type="transmembrane region" description="Helical" evidence="3">
    <location>
        <begin position="49"/>
        <end position="68"/>
    </location>
</feature>
<gene>
    <name evidence="6" type="ORF">Q767_01490</name>
</gene>
<dbReference type="Gene3D" id="2.60.120.230">
    <property type="match status" value="1"/>
</dbReference>
<dbReference type="Gene3D" id="2.60.120.200">
    <property type="match status" value="1"/>
</dbReference>
<dbReference type="OrthoDB" id="6281169at2"/>
<dbReference type="Proteomes" id="UP000030149">
    <property type="component" value="Unassembled WGS sequence"/>
</dbReference>
<dbReference type="Pfam" id="PF09113">
    <property type="entry name" value="N-glycanase_C"/>
    <property type="match status" value="1"/>
</dbReference>